<accession>A0A8H7XMD5</accession>
<organism evidence="1">
    <name type="scientific">Psilocybe cubensis</name>
    <name type="common">Psychedelic mushroom</name>
    <name type="synonym">Stropharia cubensis</name>
    <dbReference type="NCBI Taxonomy" id="181762"/>
    <lineage>
        <taxon>Eukaryota</taxon>
        <taxon>Fungi</taxon>
        <taxon>Dikarya</taxon>
        <taxon>Basidiomycota</taxon>
        <taxon>Agaricomycotina</taxon>
        <taxon>Agaricomycetes</taxon>
        <taxon>Agaricomycetidae</taxon>
        <taxon>Agaricales</taxon>
        <taxon>Agaricineae</taxon>
        <taxon>Strophariaceae</taxon>
        <taxon>Psilocybe</taxon>
    </lineage>
</organism>
<sequence length="276" mass="31005">MKFQNAISLLGDLRLAISIALIPTLKAVVKEPTLLFRWQALSRVFFARMWVDFGDGIDGNCKDVKENLITPNAYGVVLDVGAGFGHTAKYLNRARVTRYVALEPNVLMHDKIRGHANAAGFHESDGTLVILSCGAEESSKILSALSSFTTTSTKSPTAPLIDTIVAILTLCTIPEPQKSVTRLAQDILKPGGQLLMYEHVLHTRADIQWWQRFWAPVWACAFDGCRIDRPTDIWVRDIKDRQDQRKSVWREVDSKRKEAEDEETLFGHIIGRFVKA</sequence>
<evidence type="ECO:0000313" key="1">
    <source>
        <dbReference type="EMBL" id="KAG5164230.1"/>
    </source>
</evidence>
<dbReference type="SUPFAM" id="SSF53335">
    <property type="entry name" value="S-adenosyl-L-methionine-dependent methyltransferases"/>
    <property type="match status" value="1"/>
</dbReference>
<dbReference type="PANTHER" id="PTHR45036">
    <property type="entry name" value="METHYLTRANSFERASE LIKE 7B"/>
    <property type="match status" value="1"/>
</dbReference>
<proteinExistence type="predicted"/>
<evidence type="ECO:0008006" key="2">
    <source>
        <dbReference type="Google" id="ProtNLM"/>
    </source>
</evidence>
<dbReference type="Gene3D" id="3.40.50.150">
    <property type="entry name" value="Vaccinia Virus protein VP39"/>
    <property type="match status" value="1"/>
</dbReference>
<dbReference type="AlphaFoldDB" id="A0A8H7XMD5"/>
<name>A0A8H7XMD5_PSICU</name>
<protein>
    <recommendedName>
        <fullName evidence="2">S-adenosyl-L-methionine-dependent methyltransferase</fullName>
    </recommendedName>
</protein>
<dbReference type="InterPro" id="IPR029063">
    <property type="entry name" value="SAM-dependent_MTases_sf"/>
</dbReference>
<comment type="caution">
    <text evidence="1">The sequence shown here is derived from an EMBL/GenBank/DDBJ whole genome shotgun (WGS) entry which is preliminary data.</text>
</comment>
<dbReference type="InterPro" id="IPR052356">
    <property type="entry name" value="Thiol_S-MT"/>
</dbReference>
<dbReference type="EMBL" id="JAFIQS010000012">
    <property type="protein sequence ID" value="KAG5164230.1"/>
    <property type="molecule type" value="Genomic_DNA"/>
</dbReference>
<reference evidence="1" key="1">
    <citation type="submission" date="2021-02" db="EMBL/GenBank/DDBJ databases">
        <title>Psilocybe cubensis genome.</title>
        <authorList>
            <person name="Mckernan K.J."/>
            <person name="Crawford S."/>
            <person name="Trippe A."/>
            <person name="Kane L.T."/>
            <person name="Mclaughlin S."/>
        </authorList>
    </citation>
    <scope>NUCLEOTIDE SEQUENCE [LARGE SCALE GENOMIC DNA]</scope>
    <source>
        <strain evidence="1">MGC-MH-2018</strain>
    </source>
</reference>
<dbReference type="OrthoDB" id="540004at2759"/>
<gene>
    <name evidence="1" type="ORF">JR316_010730</name>
</gene>
<dbReference type="PANTHER" id="PTHR45036:SF1">
    <property type="entry name" value="METHYLTRANSFERASE LIKE 7A"/>
    <property type="match status" value="1"/>
</dbReference>
<dbReference type="Pfam" id="PF13489">
    <property type="entry name" value="Methyltransf_23"/>
    <property type="match status" value="1"/>
</dbReference>